<feature type="region of interest" description="Disordered" evidence="9">
    <location>
        <begin position="1298"/>
        <end position="1318"/>
    </location>
</feature>
<keyword evidence="4 12" id="KW-0347">Helicase</keyword>
<dbReference type="NCBIfam" id="NF007284">
    <property type="entry name" value="PRK09751.1"/>
    <property type="match status" value="1"/>
</dbReference>
<dbReference type="RefSeq" id="WP_126316252.1">
    <property type="nucleotide sequence ID" value="NZ_LR134377.1"/>
</dbReference>
<dbReference type="Pfam" id="PF23235">
    <property type="entry name" value="WHD_3rd_Lhr"/>
    <property type="match status" value="1"/>
</dbReference>
<dbReference type="GO" id="GO:0005524">
    <property type="term" value="F:ATP binding"/>
    <property type="evidence" value="ECO:0007669"/>
    <property type="project" value="UniProtKB-KW"/>
</dbReference>
<dbReference type="InterPro" id="IPR055367">
    <property type="entry name" value="WH4_Lhr"/>
</dbReference>
<dbReference type="Pfam" id="PF23234">
    <property type="entry name" value="WHD_4th_Lhr"/>
    <property type="match status" value="1"/>
</dbReference>
<evidence type="ECO:0000313" key="13">
    <source>
        <dbReference type="Proteomes" id="UP000271380"/>
    </source>
</evidence>
<dbReference type="Pfam" id="PF23236">
    <property type="entry name" value="WHD_2nd_Lhr"/>
    <property type="match status" value="1"/>
</dbReference>
<keyword evidence="6" id="KW-0238">DNA-binding</keyword>
<evidence type="ECO:0000259" key="10">
    <source>
        <dbReference type="PROSITE" id="PS51192"/>
    </source>
</evidence>
<dbReference type="Gene3D" id="3.40.50.300">
    <property type="entry name" value="P-loop containing nucleotide triphosphate hydrolases"/>
    <property type="match status" value="2"/>
</dbReference>
<keyword evidence="2" id="KW-0227">DNA damage</keyword>
<feature type="domain" description="Helicase C-terminal" evidence="11">
    <location>
        <begin position="305"/>
        <end position="485"/>
    </location>
</feature>
<dbReference type="SUPFAM" id="SSF52540">
    <property type="entry name" value="P-loop containing nucleoside triphosphate hydrolases"/>
    <property type="match status" value="1"/>
</dbReference>
<dbReference type="InterPro" id="IPR055369">
    <property type="entry name" value="WH2_Lhr"/>
</dbReference>
<feature type="region of interest" description="Disordered" evidence="9">
    <location>
        <begin position="1592"/>
        <end position="1612"/>
    </location>
</feature>
<dbReference type="EMBL" id="LR134377">
    <property type="protein sequence ID" value="VEH04373.1"/>
    <property type="molecule type" value="Genomic_DNA"/>
</dbReference>
<evidence type="ECO:0000256" key="4">
    <source>
        <dbReference type="ARBA" id="ARBA00022806"/>
    </source>
</evidence>
<keyword evidence="7" id="KW-0234">DNA repair</keyword>
<dbReference type="InterPro" id="IPR001650">
    <property type="entry name" value="Helicase_C-like"/>
</dbReference>
<organism evidence="12 13">
    <name type="scientific">Corynebacterium kutscheri</name>
    <dbReference type="NCBI Taxonomy" id="35755"/>
    <lineage>
        <taxon>Bacteria</taxon>
        <taxon>Bacillati</taxon>
        <taxon>Actinomycetota</taxon>
        <taxon>Actinomycetes</taxon>
        <taxon>Mycobacteriales</taxon>
        <taxon>Corynebacteriaceae</taxon>
        <taxon>Corynebacterium</taxon>
    </lineage>
</organism>
<dbReference type="GO" id="GO:0004386">
    <property type="term" value="F:helicase activity"/>
    <property type="evidence" value="ECO:0007669"/>
    <property type="project" value="UniProtKB-KW"/>
</dbReference>
<dbReference type="Pfam" id="PF00270">
    <property type="entry name" value="DEAD"/>
    <property type="match status" value="1"/>
</dbReference>
<dbReference type="InterPro" id="IPR045628">
    <property type="entry name" value="Lhr_WH_dom"/>
</dbReference>
<dbReference type="InterPro" id="IPR055368">
    <property type="entry name" value="WH3_Lhr"/>
</dbReference>
<evidence type="ECO:0000256" key="5">
    <source>
        <dbReference type="ARBA" id="ARBA00022840"/>
    </source>
</evidence>
<name>A0AB38VNV0_9CORY</name>
<dbReference type="GO" id="GO:0003677">
    <property type="term" value="F:DNA binding"/>
    <property type="evidence" value="ECO:0007669"/>
    <property type="project" value="UniProtKB-KW"/>
</dbReference>
<keyword evidence="3" id="KW-0378">Hydrolase</keyword>
<dbReference type="Pfam" id="PF08494">
    <property type="entry name" value="DEAD_assoc"/>
    <property type="match status" value="1"/>
</dbReference>
<keyword evidence="1" id="KW-0547">Nucleotide-binding</keyword>
<keyword evidence="8" id="KW-0413">Isomerase</keyword>
<dbReference type="InterPro" id="IPR027417">
    <property type="entry name" value="P-loop_NTPase"/>
</dbReference>
<dbReference type="PANTHER" id="PTHR47962">
    <property type="entry name" value="ATP-DEPENDENT HELICASE LHR-RELATED-RELATED"/>
    <property type="match status" value="1"/>
</dbReference>
<dbReference type="PROSITE" id="PS51194">
    <property type="entry name" value="HELICASE_CTER"/>
    <property type="match status" value="1"/>
</dbReference>
<dbReference type="InterPro" id="IPR013701">
    <property type="entry name" value="Lhr-like_DEAD/DEAH_assoc"/>
</dbReference>
<accession>A0AB38VNV0</accession>
<dbReference type="Proteomes" id="UP000271380">
    <property type="component" value="Chromosome"/>
</dbReference>
<feature type="domain" description="Helicase ATP-binding" evidence="10">
    <location>
        <begin position="36"/>
        <end position="248"/>
    </location>
</feature>
<proteinExistence type="predicted"/>
<evidence type="ECO:0000256" key="8">
    <source>
        <dbReference type="ARBA" id="ARBA00023235"/>
    </source>
</evidence>
<dbReference type="SMART" id="SM00490">
    <property type="entry name" value="HELICc"/>
    <property type="match status" value="1"/>
</dbReference>
<evidence type="ECO:0000256" key="2">
    <source>
        <dbReference type="ARBA" id="ARBA00022763"/>
    </source>
</evidence>
<dbReference type="GO" id="GO:0006281">
    <property type="term" value="P:DNA repair"/>
    <property type="evidence" value="ECO:0007669"/>
    <property type="project" value="UniProtKB-KW"/>
</dbReference>
<dbReference type="InterPro" id="IPR011545">
    <property type="entry name" value="DEAD/DEAH_box_helicase_dom"/>
</dbReference>
<evidence type="ECO:0000256" key="3">
    <source>
        <dbReference type="ARBA" id="ARBA00022801"/>
    </source>
</evidence>
<evidence type="ECO:0000259" key="11">
    <source>
        <dbReference type="PROSITE" id="PS51194"/>
    </source>
</evidence>
<evidence type="ECO:0000256" key="6">
    <source>
        <dbReference type="ARBA" id="ARBA00023125"/>
    </source>
</evidence>
<dbReference type="PROSITE" id="PS51192">
    <property type="entry name" value="HELICASE_ATP_BIND_1"/>
    <property type="match status" value="1"/>
</dbReference>
<dbReference type="GO" id="GO:0016887">
    <property type="term" value="F:ATP hydrolysis activity"/>
    <property type="evidence" value="ECO:0007669"/>
    <property type="project" value="TreeGrafter"/>
</dbReference>
<evidence type="ECO:0000256" key="7">
    <source>
        <dbReference type="ARBA" id="ARBA00023204"/>
    </source>
</evidence>
<keyword evidence="5" id="KW-0067">ATP-binding</keyword>
<evidence type="ECO:0000256" key="9">
    <source>
        <dbReference type="SAM" id="MobiDB-lite"/>
    </source>
</evidence>
<protein>
    <submittedName>
        <fullName evidence="12">ATP-dependent helicase lhr</fullName>
    </submittedName>
</protein>
<gene>
    <name evidence="12" type="primary">lhr</name>
    <name evidence="12" type="ORF">NCTC949_00055</name>
</gene>
<evidence type="ECO:0000256" key="1">
    <source>
        <dbReference type="ARBA" id="ARBA00022741"/>
    </source>
</evidence>
<dbReference type="InterPro" id="IPR052511">
    <property type="entry name" value="ATP-dep_Helicase"/>
</dbReference>
<dbReference type="SMART" id="SM00487">
    <property type="entry name" value="DEXDc"/>
    <property type="match status" value="1"/>
</dbReference>
<dbReference type="PANTHER" id="PTHR47962:SF5">
    <property type="entry name" value="ATP-DEPENDENT HELICASE LHR-RELATED"/>
    <property type="match status" value="1"/>
</dbReference>
<dbReference type="Pfam" id="PF19306">
    <property type="entry name" value="WHD_Lhr"/>
    <property type="match status" value="1"/>
</dbReference>
<reference evidence="12 13" key="1">
    <citation type="submission" date="2018-12" db="EMBL/GenBank/DDBJ databases">
        <authorList>
            <consortium name="Pathogen Informatics"/>
        </authorList>
    </citation>
    <scope>NUCLEOTIDE SEQUENCE [LARGE SCALE GENOMIC DNA]</scope>
    <source>
        <strain evidence="12 13">NCTC949</strain>
    </source>
</reference>
<dbReference type="Pfam" id="PF00271">
    <property type="entry name" value="Helicase_C"/>
    <property type="match status" value="1"/>
</dbReference>
<sequence>MSTNSDESILTRFNPVARQWFEETFGAPTAVQEATWNAISAGKNVLVSAPTGSGKTLAAFFWALQGLIQPVRHPTLFHSDLASGIAKKTVEKQTSQAKVKVLYISPLKALGVDVEKNLNIPLAAMREVAQRTGAGIEETSIGVRSGDTTAAQRAQQRRNPPEILITTPESIYLLLTSQAREILSEVECVIIDEIHAVADSKRGVHLALSLERLEHLVGKPIQRIGLSATVRPLSLVAQFLAGNRPVEIINPPLEKTWQLDVHVPVSDMKNPALPVTDIDPALTATHKPLASDSALAVDASLWPFVEKELFDEIMAHRSSLIFVNSRRAAERLSSRLNELYAQKFSPEELAPPTRRNPAQVMMSTAVAGSAPTFIARAHHGSVSKQEREITEQMLKNGEIKAVVATSSLELGIDMGAIELVIQVESPPSVASAIQRVGRAGHAVAAVSQGSFYPMHQADLVQTAVIMHQMGKGLIEEISVPQNALDVLSQQTVAAVAVDDWHSDHWYELVRRAYPYRNLARSVFDSVIDLISGAYPATDFAELKPRVVFDHETSVLSARPGAQRVAVTSGGTIPDRGLYGVYLLSGEKGSRRVGELDEEMVYESRVGDVFTLGASSWRIEAITNDQVHVSPAPGHTGRLPFWLGDDMNRSAELGKAIGAFRRAIATNPTQLEQFLDGVETNVRTNILHFLSEQQKATGQIPDEETLLLERFTDEVGDWQVVFHSPFGQAVNAAWALAISARFEQRTGIDVQPVSNNDSIVLRIPYGQELPTAELFIIHPEEIEDIVRSQVAGSALFAARFRECAARALLLPKRDPGKRAPLWQQRLRASQLLSVAKKYPRFPIILETVRECIHDVYDLASLREVLGDIVQKRITIVEVTTETPSPFAASSLFHYRGGFIYQEDSPLAEKRAAALNLDTELLTQLLGTVELRELLDISVIETIDAQLRRVAIGYRARTEEELADLLRILGPIPVKQLAEKLDFDYHDELATRTMQVAINGVMHIAQIQDAVVLRDALGVVLPAQIASTAPSEIMVDALSQLVARWARHRGPFVLTQLQEAFGLSSSIAHAVVESLCQPEHMRTGNKLITGHFRTGVEETEYINAQVLDRIRRISLAQARAHTRAVSQSSYARFLPPWQHVAAVGCTPKLSGADGVYEVIEQLAGVRLPASTWETLVFPARIKDYQPSHLDELTTTGEVLIIGAGVATSNDPWIMLLPRDDASELLSPQEVELNLIQQKIVELLATGGGFYYADIRSHISTTVASDEQLREALWDSVAKSVIMPDSFAALRAHVYNGSGAKTTSRGGRFDTGSRLTRRSGRSGMRRGRLATGFVRQASAPDLVGRWSLAPQANNQVTKNALLRSEIWLDRYGVVTRGSVVAEEVSGGFQLAYKTLSQFEHAGKAVRGLFIDGLGAAQFSTAAVVDRLRNYSDSPTKPSTGHWPSGTTSPEVYILAACDPANPYGAALAWPKSGCTRKAGALVVLIDGLLAAYLSRGGRKLQLFEEVLDYSADVLTLIVAALSEYVQRTQRALTIETINGDAALSSQYLPQFQQLAAPISITPRGLRIAVLRTEQTISVRSSESTTRGRTLTQALEQTPTDNTAPEVGGFLSGRDR</sequence>
<dbReference type="InterPro" id="IPR014001">
    <property type="entry name" value="Helicase_ATP-bd"/>
</dbReference>
<evidence type="ECO:0000313" key="12">
    <source>
        <dbReference type="EMBL" id="VEH04373.1"/>
    </source>
</evidence>